<protein>
    <submittedName>
        <fullName evidence="7">Polysaccharide biosynthesis protein</fullName>
    </submittedName>
</protein>
<evidence type="ECO:0000256" key="6">
    <source>
        <dbReference type="SAM" id="Phobius"/>
    </source>
</evidence>
<reference evidence="7" key="1">
    <citation type="submission" date="2024-03" db="EMBL/GenBank/DDBJ databases">
        <title>Human intestinal bacterial collection.</title>
        <authorList>
            <person name="Pauvert C."/>
            <person name="Hitch T.C.A."/>
            <person name="Clavel T."/>
        </authorList>
    </citation>
    <scope>NUCLEOTIDE SEQUENCE [LARGE SCALE GENOMIC DNA]</scope>
    <source>
        <strain evidence="7">CLA-AA-H89B</strain>
    </source>
</reference>
<dbReference type="PIRSF" id="PIRSF038958">
    <property type="entry name" value="PG_synth_SpoVB"/>
    <property type="match status" value="1"/>
</dbReference>
<dbReference type="Pfam" id="PF01943">
    <property type="entry name" value="Polysacc_synt"/>
    <property type="match status" value="1"/>
</dbReference>
<name>A0ABV1H2E7_9FIRM</name>
<feature type="transmembrane region" description="Helical" evidence="6">
    <location>
        <begin position="463"/>
        <end position="482"/>
    </location>
</feature>
<evidence type="ECO:0000313" key="7">
    <source>
        <dbReference type="EMBL" id="MEQ2553876.1"/>
    </source>
</evidence>
<evidence type="ECO:0000313" key="8">
    <source>
        <dbReference type="Proteomes" id="UP001546774"/>
    </source>
</evidence>
<feature type="transmembrane region" description="Helical" evidence="6">
    <location>
        <begin position="405"/>
        <end position="421"/>
    </location>
</feature>
<keyword evidence="5 6" id="KW-0472">Membrane</keyword>
<feature type="transmembrane region" description="Helical" evidence="6">
    <location>
        <begin position="159"/>
        <end position="179"/>
    </location>
</feature>
<gene>
    <name evidence="7" type="ORF">WMO37_02465</name>
</gene>
<comment type="subcellular location">
    <subcellularLocation>
        <location evidence="1">Cell membrane</location>
        <topology evidence="1">Multi-pass membrane protein</topology>
    </subcellularLocation>
</comment>
<sequence>MSENKRNFLVHGGILAMAGILVRIIGMFYRIPLVNIIGSDGNGIYGAAYNVYNIMLVLSAYGLPMAVSKLVSAKFVAKQFKNAASIFKCALIFATCTGGIAALLLFFGADFIENVFYKGVPGMAIPLRILAPTIFFVAILGVMRGFYQGQGTMIPTAVSQIAEQIVNAAVSLLAGYFLIQAYQSSANTAAYGAAGATLGTAMGALTALIFLIVLYLIYRPTFARMVAKDRVSKRQYDRDIYRTIALTMIPIILGQTFYQISAVIDDMMFSNMMIGTDITKSITTDMGNFNSSYSLLIGIPQGVASAMSASMLPSIVASYTQGEIGAVRKKIKETLKTNMFIAIPSFVGLFVLGKPIIQLLFARYDSTQGGMMLKIGAIAVVFYTLSTVTSSALQGIDEMSTPVKHSCISLVVHIILVFVLLKFSRLGIYAIVIGNASFPIIIFILNIISLYRHIGYRMEYRQTFIVPAVCALIMGVAAGLVYDGMIKLTASNILSLMAAFIAAGIFYFGPLFVAKKKKWY</sequence>
<keyword evidence="2" id="KW-1003">Cell membrane</keyword>
<feature type="transmembrane region" description="Helical" evidence="6">
    <location>
        <begin position="373"/>
        <end position="393"/>
    </location>
</feature>
<keyword evidence="4 6" id="KW-1133">Transmembrane helix</keyword>
<proteinExistence type="predicted"/>
<keyword evidence="8" id="KW-1185">Reference proteome</keyword>
<feature type="transmembrane region" description="Helical" evidence="6">
    <location>
        <begin position="129"/>
        <end position="147"/>
    </location>
</feature>
<evidence type="ECO:0000256" key="5">
    <source>
        <dbReference type="ARBA" id="ARBA00023136"/>
    </source>
</evidence>
<feature type="transmembrane region" description="Helical" evidence="6">
    <location>
        <begin position="51"/>
        <end position="71"/>
    </location>
</feature>
<feature type="transmembrane region" description="Helical" evidence="6">
    <location>
        <begin position="494"/>
        <end position="514"/>
    </location>
</feature>
<dbReference type="CDD" id="cd13124">
    <property type="entry name" value="MATE_SpoVB_like"/>
    <property type="match status" value="1"/>
</dbReference>
<keyword evidence="3 6" id="KW-0812">Transmembrane</keyword>
<dbReference type="EMBL" id="JBBMFS010000002">
    <property type="protein sequence ID" value="MEQ2553876.1"/>
    <property type="molecule type" value="Genomic_DNA"/>
</dbReference>
<dbReference type="PANTHER" id="PTHR30250">
    <property type="entry name" value="PST FAMILY PREDICTED COLANIC ACID TRANSPORTER"/>
    <property type="match status" value="1"/>
</dbReference>
<comment type="caution">
    <text evidence="7">The sequence shown here is derived from an EMBL/GenBank/DDBJ whole genome shotgun (WGS) entry which is preliminary data.</text>
</comment>
<evidence type="ECO:0000256" key="1">
    <source>
        <dbReference type="ARBA" id="ARBA00004651"/>
    </source>
</evidence>
<dbReference type="InterPro" id="IPR002797">
    <property type="entry name" value="Polysacc_synth"/>
</dbReference>
<accession>A0ABV1H2E7</accession>
<feature type="transmembrane region" description="Helical" evidence="6">
    <location>
        <begin position="295"/>
        <end position="319"/>
    </location>
</feature>
<evidence type="ECO:0000256" key="3">
    <source>
        <dbReference type="ARBA" id="ARBA00022692"/>
    </source>
</evidence>
<evidence type="ECO:0000256" key="4">
    <source>
        <dbReference type="ARBA" id="ARBA00022989"/>
    </source>
</evidence>
<feature type="transmembrane region" description="Helical" evidence="6">
    <location>
        <begin position="191"/>
        <end position="218"/>
    </location>
</feature>
<evidence type="ECO:0000256" key="2">
    <source>
        <dbReference type="ARBA" id="ARBA00022475"/>
    </source>
</evidence>
<dbReference type="Proteomes" id="UP001546774">
    <property type="component" value="Unassembled WGS sequence"/>
</dbReference>
<feature type="transmembrane region" description="Helical" evidence="6">
    <location>
        <begin position="427"/>
        <end position="451"/>
    </location>
</feature>
<feature type="transmembrane region" description="Helical" evidence="6">
    <location>
        <begin position="340"/>
        <end position="361"/>
    </location>
</feature>
<feature type="transmembrane region" description="Helical" evidence="6">
    <location>
        <begin position="12"/>
        <end position="31"/>
    </location>
</feature>
<organism evidence="7 8">
    <name type="scientific">Lachnospira intestinalis</name>
    <dbReference type="NCBI Taxonomy" id="3133158"/>
    <lineage>
        <taxon>Bacteria</taxon>
        <taxon>Bacillati</taxon>
        <taxon>Bacillota</taxon>
        <taxon>Clostridia</taxon>
        <taxon>Lachnospirales</taxon>
        <taxon>Lachnospiraceae</taxon>
        <taxon>Lachnospira</taxon>
    </lineage>
</organism>
<dbReference type="InterPro" id="IPR050833">
    <property type="entry name" value="Poly_Biosynth_Transport"/>
</dbReference>
<feature type="transmembrane region" description="Helical" evidence="6">
    <location>
        <begin position="83"/>
        <end position="109"/>
    </location>
</feature>
<dbReference type="InterPro" id="IPR024923">
    <property type="entry name" value="PG_synth_SpoVB"/>
</dbReference>
<feature type="transmembrane region" description="Helical" evidence="6">
    <location>
        <begin position="239"/>
        <end position="260"/>
    </location>
</feature>
<dbReference type="PANTHER" id="PTHR30250:SF21">
    <property type="entry name" value="LIPID II FLIPPASE MURJ"/>
    <property type="match status" value="1"/>
</dbReference>